<evidence type="ECO:0000313" key="4">
    <source>
        <dbReference type="EMBL" id="EOW83447.1"/>
    </source>
</evidence>
<dbReference type="HOGENOM" id="CLU_096028_1_0_9"/>
<comment type="caution">
    <text evidence="3">The sequence shown here is derived from an EMBL/GenBank/DDBJ whole genome shotgun (WGS) entry which is preliminary data.</text>
</comment>
<dbReference type="eggNOG" id="COG5652">
    <property type="taxonomic scope" value="Bacteria"/>
</dbReference>
<evidence type="ECO:0000313" key="6">
    <source>
        <dbReference type="Proteomes" id="UP000014160"/>
    </source>
</evidence>
<sequence length="167" mass="18866">MQKQMKNGNFYLGIAILMMVILFISSSMTYQQQSQVSLIQKLLANEPLKEFFSRISFNYAGSEVSISAKGYVKFVEFFIRKGAHFMTYFILGGSLYLGLSPKLKQKSSVLSLYFAWMAATGYAATDEFHQMLTGGRTPLFQDVMLDSCGALTACVIIIIYRALRKKR</sequence>
<feature type="domain" description="VanZ-like" evidence="2">
    <location>
        <begin position="14"/>
        <end position="160"/>
    </location>
</feature>
<keyword evidence="1" id="KW-1133">Transmembrane helix</keyword>
<dbReference type="InterPro" id="IPR006976">
    <property type="entry name" value="VanZ-like"/>
</dbReference>
<feature type="transmembrane region" description="Helical" evidence="1">
    <location>
        <begin position="82"/>
        <end position="100"/>
    </location>
</feature>
<dbReference type="RefSeq" id="WP_010779612.1">
    <property type="nucleotide sequence ID" value="NZ_ASWH01000001.1"/>
</dbReference>
<keyword evidence="6" id="KW-1185">Reference proteome</keyword>
<dbReference type="PIRSF" id="PIRSF019083">
    <property type="entry name" value="UCP019083_VanZ"/>
    <property type="match status" value="1"/>
</dbReference>
<proteinExistence type="predicted"/>
<gene>
    <name evidence="4" type="ORF">I592_02806</name>
    <name evidence="3" type="ORF">UKC_01164</name>
</gene>
<accession>R2XQ55</accession>
<feature type="transmembrane region" description="Helical" evidence="1">
    <location>
        <begin position="107"/>
        <end position="124"/>
    </location>
</feature>
<evidence type="ECO:0000256" key="1">
    <source>
        <dbReference type="SAM" id="Phobius"/>
    </source>
</evidence>
<organism evidence="3 5">
    <name type="scientific">Enterococcus gilvus ATCC BAA-350</name>
    <dbReference type="NCBI Taxonomy" id="1158614"/>
    <lineage>
        <taxon>Bacteria</taxon>
        <taxon>Bacillati</taxon>
        <taxon>Bacillota</taxon>
        <taxon>Bacilli</taxon>
        <taxon>Lactobacillales</taxon>
        <taxon>Enterococcaceae</taxon>
        <taxon>Enterococcus</taxon>
    </lineage>
</organism>
<reference evidence="4 6" key="2">
    <citation type="submission" date="2013-03" db="EMBL/GenBank/DDBJ databases">
        <title>The Genome Sequence of Enterococcus gilvus ATCC BAA-350 (PacBio/Illumina hybrid assembly).</title>
        <authorList>
            <consortium name="The Broad Institute Genomics Platform"/>
            <consortium name="The Broad Institute Genome Sequencing Center for Infectious Disease"/>
            <person name="Earl A."/>
            <person name="Russ C."/>
            <person name="Gilmore M."/>
            <person name="Surin D."/>
            <person name="Walker B."/>
            <person name="Young S."/>
            <person name="Zeng Q."/>
            <person name="Gargeya S."/>
            <person name="Fitzgerald M."/>
            <person name="Haas B."/>
            <person name="Abouelleil A."/>
            <person name="Allen A.W."/>
            <person name="Alvarado L."/>
            <person name="Arachchi H.M."/>
            <person name="Berlin A.M."/>
            <person name="Chapman S.B."/>
            <person name="Gainer-Dewar J."/>
            <person name="Goldberg J."/>
            <person name="Griggs A."/>
            <person name="Gujja S."/>
            <person name="Hansen M."/>
            <person name="Howarth C."/>
            <person name="Imamovic A."/>
            <person name="Ireland A."/>
            <person name="Larimer J."/>
            <person name="McCowan C."/>
            <person name="Murphy C."/>
            <person name="Pearson M."/>
            <person name="Poon T.W."/>
            <person name="Priest M."/>
            <person name="Roberts A."/>
            <person name="Saif S."/>
            <person name="Shea T."/>
            <person name="Sisk P."/>
            <person name="Sykes S."/>
            <person name="Wortman J."/>
            <person name="Nusbaum C."/>
            <person name="Birren B."/>
        </authorList>
    </citation>
    <scope>NUCLEOTIDE SEQUENCE [LARGE SCALE GENOMIC DNA]</scope>
    <source>
        <strain evidence="4 6">ATCC BAA-350</strain>
    </source>
</reference>
<dbReference type="PATRIC" id="fig|1158614.3.peg.1197"/>
<reference evidence="3 5" key="1">
    <citation type="submission" date="2013-02" db="EMBL/GenBank/DDBJ databases">
        <title>The Genome Sequence of Enterococcus gilvus ATCC BAA-350.</title>
        <authorList>
            <consortium name="The Broad Institute Genome Sequencing Platform"/>
            <consortium name="The Broad Institute Genome Sequencing Center for Infectious Disease"/>
            <person name="Earl A.M."/>
            <person name="Gilmore M.S."/>
            <person name="Lebreton F."/>
            <person name="Walker B."/>
            <person name="Young S.K."/>
            <person name="Zeng Q."/>
            <person name="Gargeya S."/>
            <person name="Fitzgerald M."/>
            <person name="Haas B."/>
            <person name="Abouelleil A."/>
            <person name="Alvarado L."/>
            <person name="Arachchi H.M."/>
            <person name="Berlin A.M."/>
            <person name="Chapman S.B."/>
            <person name="Dewar J."/>
            <person name="Goldberg J."/>
            <person name="Griggs A."/>
            <person name="Gujja S."/>
            <person name="Hansen M."/>
            <person name="Howarth C."/>
            <person name="Imamovic A."/>
            <person name="Larimer J."/>
            <person name="McCowan C."/>
            <person name="Murphy C."/>
            <person name="Neiman D."/>
            <person name="Pearson M."/>
            <person name="Priest M."/>
            <person name="Roberts A."/>
            <person name="Saif S."/>
            <person name="Shea T."/>
            <person name="Sisk P."/>
            <person name="Sykes S."/>
            <person name="Wortman J."/>
            <person name="Nusbaum C."/>
            <person name="Birren B."/>
        </authorList>
    </citation>
    <scope>NUCLEOTIDE SEQUENCE [LARGE SCALE GENOMIC DNA]</scope>
    <source>
        <strain evidence="3 5">ATCC BAA-350</strain>
    </source>
</reference>
<evidence type="ECO:0000313" key="3">
    <source>
        <dbReference type="EMBL" id="EOI56979.1"/>
    </source>
</evidence>
<protein>
    <submittedName>
        <fullName evidence="3">VanZ family protein</fullName>
    </submittedName>
</protein>
<dbReference type="AlphaFoldDB" id="R2XQ55"/>
<keyword evidence="1" id="KW-0472">Membrane</keyword>
<dbReference type="EMBL" id="AJDQ01000006">
    <property type="protein sequence ID" value="EOI56979.1"/>
    <property type="molecule type" value="Genomic_DNA"/>
</dbReference>
<dbReference type="Proteomes" id="UP000014160">
    <property type="component" value="Unassembled WGS sequence"/>
</dbReference>
<evidence type="ECO:0000313" key="5">
    <source>
        <dbReference type="Proteomes" id="UP000013750"/>
    </source>
</evidence>
<feature type="transmembrane region" description="Helical" evidence="1">
    <location>
        <begin position="144"/>
        <end position="163"/>
    </location>
</feature>
<dbReference type="Proteomes" id="UP000013750">
    <property type="component" value="Unassembled WGS sequence"/>
</dbReference>
<dbReference type="NCBIfam" id="NF037970">
    <property type="entry name" value="vanZ_1"/>
    <property type="match status" value="1"/>
</dbReference>
<dbReference type="EMBL" id="ASWH01000001">
    <property type="protein sequence ID" value="EOW83447.1"/>
    <property type="molecule type" value="Genomic_DNA"/>
</dbReference>
<feature type="transmembrane region" description="Helical" evidence="1">
    <location>
        <begin position="12"/>
        <end position="30"/>
    </location>
</feature>
<dbReference type="OrthoDB" id="291892at2"/>
<dbReference type="Pfam" id="PF04892">
    <property type="entry name" value="VanZ"/>
    <property type="match status" value="1"/>
</dbReference>
<name>R2XQ55_9ENTE</name>
<keyword evidence="1" id="KW-0812">Transmembrane</keyword>
<dbReference type="InterPro" id="IPR016747">
    <property type="entry name" value="Phosphotransbutyrylase"/>
</dbReference>
<evidence type="ECO:0000259" key="2">
    <source>
        <dbReference type="Pfam" id="PF04892"/>
    </source>
</evidence>